<dbReference type="EMBL" id="CP041395">
    <property type="protein sequence ID" value="QDM07344.1"/>
    <property type="molecule type" value="Genomic_DNA"/>
</dbReference>
<dbReference type="Proteomes" id="UP001219389">
    <property type="component" value="Unassembled WGS sequence"/>
</dbReference>
<dbReference type="GO" id="GO:0110001">
    <property type="term" value="C:toxin-antitoxin complex"/>
    <property type="evidence" value="ECO:0007669"/>
    <property type="project" value="InterPro"/>
</dbReference>
<evidence type="ECO:0000313" key="14">
    <source>
        <dbReference type="Proteomes" id="UP000318823"/>
    </source>
</evidence>
<evidence type="ECO:0000313" key="5">
    <source>
        <dbReference type="EMBL" id="KAA4539765.1"/>
    </source>
</evidence>
<dbReference type="GeneID" id="29452868"/>
<evidence type="ECO:0000313" key="11">
    <source>
        <dbReference type="EMBL" id="QDM07344.1"/>
    </source>
</evidence>
<dbReference type="Proteomes" id="UP000478493">
    <property type="component" value="Unassembled WGS sequence"/>
</dbReference>
<dbReference type="EMBL" id="VWKB01000046">
    <property type="protein sequence ID" value="KAA4090275.1"/>
    <property type="molecule type" value="Genomic_DNA"/>
</dbReference>
<dbReference type="STRING" id="28116.Bovatus_01088"/>
<sequence>MRVVSHKKLKDFYETKGCEDSRVALERWYDIAEKAEWRNLSDIKADFLSTDYVGNQHYVFNIRGNNYRLVVVVKFTVGYIFVRWVGTHKEYDKIDCSTI</sequence>
<dbReference type="Proteomes" id="UP001214017">
    <property type="component" value="Unassembled WGS sequence"/>
</dbReference>
<dbReference type="Proteomes" id="UP000460135">
    <property type="component" value="Unassembled WGS sequence"/>
</dbReference>
<evidence type="ECO:0000313" key="18">
    <source>
        <dbReference type="Proteomes" id="UP000435985"/>
    </source>
</evidence>
<dbReference type="AlphaFoldDB" id="A0A139KYL1"/>
<dbReference type="KEGG" id="boa:Bovatus_01088"/>
<gene>
    <name evidence="12" type="ORF">DWX70_13110</name>
    <name evidence="11" type="ORF">DYI28_00655</name>
    <name evidence="5" type="ORF">F3B85_07180</name>
    <name evidence="6" type="ORF">F3B90_15465</name>
    <name evidence="7" type="ORF">F3B98_21145</name>
    <name evidence="4" type="ORF">F3D66_25475</name>
    <name evidence="3" type="ORF">F3D71_24465</name>
    <name evidence="2" type="ORF">F3F25_04580</name>
    <name evidence="1" type="ORF">F3F51_20670</name>
    <name evidence="8" type="ORF">PO240_08435</name>
    <name evidence="9" type="ORF">PO382_18580</name>
    <name evidence="10" type="ORF">PQ628_00945</name>
</gene>
<dbReference type="RefSeq" id="WP_004295589.1">
    <property type="nucleotide sequence ID" value="NZ_BAABYJ010000001.1"/>
</dbReference>
<reference evidence="15 16" key="4">
    <citation type="journal article" date="2019" name="Nat. Med.">
        <title>A library of human gut bacterial isolates paired with longitudinal multiomics data enables mechanistic microbiome research.</title>
        <authorList>
            <person name="Poyet M."/>
            <person name="Groussin M."/>
            <person name="Gibbons S.M."/>
            <person name="Avila-Pacheco J."/>
            <person name="Jiang X."/>
            <person name="Kearney S.M."/>
            <person name="Perrotta A.R."/>
            <person name="Berdy B."/>
            <person name="Zhao S."/>
            <person name="Lieberman T.D."/>
            <person name="Swanson P.K."/>
            <person name="Smith M."/>
            <person name="Roesemann S."/>
            <person name="Alexander J.E."/>
            <person name="Rich S.A."/>
            <person name="Livny J."/>
            <person name="Vlamakis H."/>
            <person name="Clish C."/>
            <person name="Bullock K."/>
            <person name="Deik A."/>
            <person name="Scott J."/>
            <person name="Pierce K.A."/>
            <person name="Xavier R.J."/>
            <person name="Alm E.J."/>
        </authorList>
    </citation>
    <scope>NUCLEOTIDE SEQUENCE [LARGE SCALE GENOMIC DNA]</scope>
    <source>
        <strain evidence="4 20">BIOML-A134</strain>
        <strain evidence="7 18">BIOML-A14</strain>
        <strain evidence="6 17">BIOML-A15</strain>
        <strain evidence="2 16">BIOML-A160</strain>
        <strain evidence="3 15">BIOML-A163</strain>
        <strain evidence="1 19">BIOML-A183</strain>
        <strain evidence="5 21">BIOML-A41</strain>
    </source>
</reference>
<dbReference type="Proteomes" id="UP000424805">
    <property type="component" value="Unassembled WGS sequence"/>
</dbReference>
<dbReference type="Proteomes" id="UP000365824">
    <property type="component" value="Unassembled WGS sequence"/>
</dbReference>
<dbReference type="EMBL" id="VWLE01000526">
    <property type="protein sequence ID" value="KAA3939078.1"/>
    <property type="molecule type" value="Genomic_DNA"/>
</dbReference>
<proteinExistence type="predicted"/>
<evidence type="ECO:0000313" key="1">
    <source>
        <dbReference type="EMBL" id="KAA3801522.1"/>
    </source>
</evidence>
<dbReference type="Proteomes" id="UP000318823">
    <property type="component" value="Chromosome"/>
</dbReference>
<reference evidence="11" key="5">
    <citation type="submission" date="2019-07" db="EMBL/GenBank/DDBJ databases">
        <authorList>
            <person name="Ross B.D."/>
            <person name="Verster A.J."/>
            <person name="Radey M.C."/>
            <person name="Schmidtke D.T."/>
            <person name="Pope C.E."/>
            <person name="Hoffman L.R."/>
            <person name="Hajjar A."/>
            <person name="Peterson S.B."/>
            <person name="Borenstein E."/>
            <person name="Mougous J.D."/>
        </authorList>
    </citation>
    <scope>NUCLEOTIDE SEQUENCE</scope>
    <source>
        <strain evidence="11">3725 D1 iv</strain>
    </source>
</reference>
<keyword evidence="20" id="KW-1185">Reference proteome</keyword>
<evidence type="ECO:0000313" key="15">
    <source>
        <dbReference type="Proteomes" id="UP000323717"/>
    </source>
</evidence>
<dbReference type="EMBL" id="VWLX01000018">
    <property type="protein sequence ID" value="KAA3801522.1"/>
    <property type="molecule type" value="Genomic_DNA"/>
</dbReference>
<reference evidence="14" key="1">
    <citation type="journal article" date="2018" name="J. Anim. Genet.">
        <title>Acquired interbacterial defense systems protect against interspecies antagonism in the human gut microbiome.</title>
        <authorList>
            <person name="Ross B.D."/>
            <person name="Verster A.J."/>
            <person name="Radey M.C."/>
            <person name="Schmidtke D.T."/>
            <person name="Pope C.E."/>
            <person name="Hoffman L.R."/>
            <person name="Hajjar A."/>
            <person name="Peterson S.B."/>
            <person name="Borenstein E."/>
            <person name="Mougous J."/>
        </authorList>
    </citation>
    <scope>NUCLEOTIDE SEQUENCE [LARGE SCALE GENOMIC DNA]</scope>
    <source>
        <strain evidence="14">3725 D1 iv</strain>
    </source>
</reference>
<evidence type="ECO:0000313" key="17">
    <source>
        <dbReference type="Proteomes" id="UP000424805"/>
    </source>
</evidence>
<dbReference type="EMBL" id="QRVZ01000009">
    <property type="protein sequence ID" value="RGS83317.1"/>
    <property type="molecule type" value="Genomic_DNA"/>
</dbReference>
<reference evidence="12 13" key="3">
    <citation type="submission" date="2018-08" db="EMBL/GenBank/DDBJ databases">
        <title>A genome reference for cultivated species of the human gut microbiota.</title>
        <authorList>
            <person name="Zou Y."/>
            <person name="Xue W."/>
            <person name="Luo G."/>
        </authorList>
    </citation>
    <scope>NUCLEOTIDE SEQUENCE [LARGE SCALE GENOMIC DNA]</scope>
    <source>
        <strain evidence="12 13">AF20-9LB</strain>
    </source>
</reference>
<dbReference type="EMBL" id="VWGP01000004">
    <property type="protein sequence ID" value="KAA4539765.1"/>
    <property type="molecule type" value="Genomic_DNA"/>
</dbReference>
<evidence type="ECO:0000313" key="6">
    <source>
        <dbReference type="EMBL" id="KAA4625529.1"/>
    </source>
</evidence>
<evidence type="ECO:0000313" key="12">
    <source>
        <dbReference type="EMBL" id="RGS83317.1"/>
    </source>
</evidence>
<organism evidence="5 21">
    <name type="scientific">Bacteroides ovatus</name>
    <dbReference type="NCBI Taxonomy" id="28116"/>
    <lineage>
        <taxon>Bacteria</taxon>
        <taxon>Pseudomonadati</taxon>
        <taxon>Bacteroidota</taxon>
        <taxon>Bacteroidia</taxon>
        <taxon>Bacteroidales</taxon>
        <taxon>Bacteroidaceae</taxon>
        <taxon>Bacteroides</taxon>
    </lineage>
</organism>
<evidence type="ECO:0000313" key="21">
    <source>
        <dbReference type="Proteomes" id="UP000478493"/>
    </source>
</evidence>
<dbReference type="Pfam" id="PF09907">
    <property type="entry name" value="HigB_toxin"/>
    <property type="match status" value="1"/>
</dbReference>
<dbReference type="Proteomes" id="UP000323717">
    <property type="component" value="Unassembled WGS sequence"/>
</dbReference>
<dbReference type="EMBL" id="VWFP01000015">
    <property type="protein sequence ID" value="KAA4625529.1"/>
    <property type="molecule type" value="Genomic_DNA"/>
</dbReference>
<accession>A0A139KYL1</accession>
<dbReference type="GO" id="GO:0004519">
    <property type="term" value="F:endonuclease activity"/>
    <property type="evidence" value="ECO:0007669"/>
    <property type="project" value="InterPro"/>
</dbReference>
<dbReference type="Proteomes" id="UP000266492">
    <property type="component" value="Unassembled WGS sequence"/>
</dbReference>
<evidence type="ECO:0000313" key="9">
    <source>
        <dbReference type="EMBL" id="MDC2744227.1"/>
    </source>
</evidence>
<evidence type="ECO:0000313" key="13">
    <source>
        <dbReference type="Proteomes" id="UP000266492"/>
    </source>
</evidence>
<dbReference type="InterPro" id="IPR018669">
    <property type="entry name" value="Toxin_HigB"/>
</dbReference>
<protein>
    <submittedName>
        <fullName evidence="5">Type II toxin-antitoxin system HigB family toxin</fullName>
    </submittedName>
</protein>
<reference evidence="11" key="2">
    <citation type="journal article" date="2018" name="Nature">
        <title>Human gut bacteria contain acquired interbacterial defence systems.</title>
        <authorList>
            <person name="Ross B.D."/>
            <person name="Verster A.J."/>
            <person name="Radey M.C."/>
            <person name="Schmidtke D.T."/>
            <person name="Pope C.E."/>
            <person name="Hoffman L.R."/>
            <person name="Hajjar A."/>
            <person name="Peterson S.B."/>
            <person name="Borenstein E."/>
            <person name="Mougous J."/>
        </authorList>
    </citation>
    <scope>NUCLEOTIDE SEQUENCE</scope>
    <source>
        <strain evidence="11">3725 D1 iv</strain>
    </source>
</reference>
<evidence type="ECO:0000313" key="3">
    <source>
        <dbReference type="EMBL" id="KAA3939078.1"/>
    </source>
</evidence>
<evidence type="ECO:0000313" key="16">
    <source>
        <dbReference type="Proteomes" id="UP000365824"/>
    </source>
</evidence>
<evidence type="ECO:0000313" key="19">
    <source>
        <dbReference type="Proteomes" id="UP000460135"/>
    </source>
</evidence>
<dbReference type="GO" id="GO:0003723">
    <property type="term" value="F:RNA binding"/>
    <property type="evidence" value="ECO:0007669"/>
    <property type="project" value="InterPro"/>
</dbReference>
<dbReference type="EMBL" id="JAQNWR010000004">
    <property type="protein sequence ID" value="MDC2407896.1"/>
    <property type="molecule type" value="Genomic_DNA"/>
</dbReference>
<name>A0A139KYL1_BACOV</name>
<evidence type="ECO:0000313" key="2">
    <source>
        <dbReference type="EMBL" id="KAA3930473.1"/>
    </source>
</evidence>
<evidence type="ECO:0000313" key="4">
    <source>
        <dbReference type="EMBL" id="KAA4090275.1"/>
    </source>
</evidence>
<dbReference type="Proteomes" id="UP001215078">
    <property type="component" value="Unassembled WGS sequence"/>
</dbReference>
<dbReference type="EMBL" id="VWFO01000034">
    <property type="protein sequence ID" value="KAA4661863.1"/>
    <property type="molecule type" value="Genomic_DNA"/>
</dbReference>
<dbReference type="EMBL" id="VWLB01000005">
    <property type="protein sequence ID" value="KAA3930473.1"/>
    <property type="molecule type" value="Genomic_DNA"/>
</dbReference>
<dbReference type="Proteomes" id="UP000435985">
    <property type="component" value="Unassembled WGS sequence"/>
</dbReference>
<evidence type="ECO:0000313" key="8">
    <source>
        <dbReference type="EMBL" id="MDC2407896.1"/>
    </source>
</evidence>
<evidence type="ECO:0000313" key="10">
    <source>
        <dbReference type="EMBL" id="MDC7956773.1"/>
    </source>
</evidence>
<evidence type="ECO:0000313" key="20">
    <source>
        <dbReference type="Proteomes" id="UP000473905"/>
    </source>
</evidence>
<dbReference type="EMBL" id="JAQQPO010000001">
    <property type="protein sequence ID" value="MDC7956773.1"/>
    <property type="molecule type" value="Genomic_DNA"/>
</dbReference>
<evidence type="ECO:0000313" key="7">
    <source>
        <dbReference type="EMBL" id="KAA4661863.1"/>
    </source>
</evidence>
<dbReference type="EMBL" id="JAQNZF010000028">
    <property type="protein sequence ID" value="MDC2744227.1"/>
    <property type="molecule type" value="Genomic_DNA"/>
</dbReference>
<dbReference type="Proteomes" id="UP000473905">
    <property type="component" value="Unassembled WGS sequence"/>
</dbReference>
<reference evidence="8" key="6">
    <citation type="submission" date="2022-10" db="EMBL/GenBank/DDBJ databases">
        <title>Human gut microbiome strain richness.</title>
        <authorList>
            <person name="Chen-Liaw A."/>
        </authorList>
    </citation>
    <scope>NUCLEOTIDE SEQUENCE</scope>
    <source>
        <strain evidence="9">BSD2780120875st1_E1_BSD2780120875_150330</strain>
        <strain evidence="8">F7_m1001271B151109d0_201107</strain>
        <strain evidence="10">RTP21484st1_H8_RTP21484_190118</strain>
    </source>
</reference>